<feature type="compositionally biased region" description="Polar residues" evidence="1">
    <location>
        <begin position="19"/>
        <end position="31"/>
    </location>
</feature>
<dbReference type="Proteomes" id="UP000001072">
    <property type="component" value="Unassembled WGS sequence"/>
</dbReference>
<proteinExistence type="predicted"/>
<evidence type="ECO:0000313" key="3">
    <source>
        <dbReference type="Proteomes" id="UP000001072"/>
    </source>
</evidence>
<feature type="region of interest" description="Disordered" evidence="1">
    <location>
        <begin position="9"/>
        <end position="69"/>
    </location>
</feature>
<gene>
    <name evidence="2" type="ORF">MELLADRAFT_87859</name>
</gene>
<sequence>MFGPILYIEMTNKSKKKNSPTGRMSTGTSPSDLKPGPNQPQAASLPLHHPPLPTGPPPPQPPLQNPTEPLNATYFKIQTLPDILHSFLDHDYEEKKESYKNIDYYRILSHFNPATLSRPNHRKDKLIADFIKNVLPLIKPYQLPPPPLPMQTEQSTRKDFNPLSKRAKREDLMSVIWDSDSSVVIPKAATSNGLLYLYKEHVNKDLQIPGDTPFIKPPNVVRRAEVKTLLMEELRLTLQDQAPHVFIHSIPMSHTVLVNLYIKFVLDETVPPGLLVRGFHYSLLRENA</sequence>
<protein>
    <submittedName>
        <fullName evidence="2">Uncharacterized protein</fullName>
    </submittedName>
</protein>
<keyword evidence="3" id="KW-1185">Reference proteome</keyword>
<dbReference type="GeneID" id="18934668"/>
<accession>F4RPS0</accession>
<dbReference type="EMBL" id="GL883112">
    <property type="protein sequence ID" value="EGG05689.1"/>
    <property type="molecule type" value="Genomic_DNA"/>
</dbReference>
<dbReference type="InParanoid" id="F4RPS0"/>
<dbReference type="AlphaFoldDB" id="F4RPS0"/>
<evidence type="ECO:0000313" key="2">
    <source>
        <dbReference type="EMBL" id="EGG05689.1"/>
    </source>
</evidence>
<name>F4RPS0_MELLP</name>
<reference evidence="3" key="1">
    <citation type="journal article" date="2011" name="Proc. Natl. Acad. Sci. U.S.A.">
        <title>Obligate biotrophy features unraveled by the genomic analysis of rust fungi.</title>
        <authorList>
            <person name="Duplessis S."/>
            <person name="Cuomo C.A."/>
            <person name="Lin Y.-C."/>
            <person name="Aerts A."/>
            <person name="Tisserant E."/>
            <person name="Veneault-Fourrey C."/>
            <person name="Joly D.L."/>
            <person name="Hacquard S."/>
            <person name="Amselem J."/>
            <person name="Cantarel B.L."/>
            <person name="Chiu R."/>
            <person name="Coutinho P.M."/>
            <person name="Feau N."/>
            <person name="Field M."/>
            <person name="Frey P."/>
            <person name="Gelhaye E."/>
            <person name="Goldberg J."/>
            <person name="Grabherr M.G."/>
            <person name="Kodira C.D."/>
            <person name="Kohler A."/>
            <person name="Kuees U."/>
            <person name="Lindquist E.A."/>
            <person name="Lucas S.M."/>
            <person name="Mago R."/>
            <person name="Mauceli E."/>
            <person name="Morin E."/>
            <person name="Murat C."/>
            <person name="Pangilinan J.L."/>
            <person name="Park R."/>
            <person name="Pearson M."/>
            <person name="Quesneville H."/>
            <person name="Rouhier N."/>
            <person name="Sakthikumar S."/>
            <person name="Salamov A.A."/>
            <person name="Schmutz J."/>
            <person name="Selles B."/>
            <person name="Shapiro H."/>
            <person name="Tanguay P."/>
            <person name="Tuskan G.A."/>
            <person name="Henrissat B."/>
            <person name="Van de Peer Y."/>
            <person name="Rouze P."/>
            <person name="Ellis J.G."/>
            <person name="Dodds P.N."/>
            <person name="Schein J.E."/>
            <person name="Zhong S."/>
            <person name="Hamelin R.C."/>
            <person name="Grigoriev I.V."/>
            <person name="Szabo L.J."/>
            <person name="Martin F."/>
        </authorList>
    </citation>
    <scope>NUCLEOTIDE SEQUENCE [LARGE SCALE GENOMIC DNA]</scope>
    <source>
        <strain evidence="3">98AG31 / pathotype 3-4-7</strain>
    </source>
</reference>
<feature type="compositionally biased region" description="Pro residues" evidence="1">
    <location>
        <begin position="48"/>
        <end position="64"/>
    </location>
</feature>
<dbReference type="VEuPathDB" id="FungiDB:MELLADRAFT_87859"/>
<dbReference type="HOGENOM" id="CLU_056407_3_0_1"/>
<organism evidence="3">
    <name type="scientific">Melampsora larici-populina (strain 98AG31 / pathotype 3-4-7)</name>
    <name type="common">Poplar leaf rust fungus</name>
    <dbReference type="NCBI Taxonomy" id="747676"/>
    <lineage>
        <taxon>Eukaryota</taxon>
        <taxon>Fungi</taxon>
        <taxon>Dikarya</taxon>
        <taxon>Basidiomycota</taxon>
        <taxon>Pucciniomycotina</taxon>
        <taxon>Pucciniomycetes</taxon>
        <taxon>Pucciniales</taxon>
        <taxon>Melampsoraceae</taxon>
        <taxon>Melampsora</taxon>
    </lineage>
</organism>
<evidence type="ECO:0000256" key="1">
    <source>
        <dbReference type="SAM" id="MobiDB-lite"/>
    </source>
</evidence>
<dbReference type="RefSeq" id="XP_007411178.1">
    <property type="nucleotide sequence ID" value="XM_007411116.1"/>
</dbReference>
<dbReference type="KEGG" id="mlr:MELLADRAFT_87859"/>